<feature type="domain" description="Lipocalin-like" evidence="2">
    <location>
        <begin position="44"/>
        <end position="141"/>
    </location>
</feature>
<sequence>MMSTTRSLHRWLAFVFVLMTCTFMACKDDDDDKEPDPVVNTDPIVGTWQLTSITPETAGTTIPELAFAEAVVPCLYMLKVTFKADNSLTTADCEAAVTAIGTFIPVSAAAKWKVEGDSLTLTQGTASESFKRMQTDTELTLVVNTVTDSSKPAKNALLHFKKI</sequence>
<dbReference type="InterPro" id="IPR024311">
    <property type="entry name" value="Lipocalin-like"/>
</dbReference>
<evidence type="ECO:0000259" key="2">
    <source>
        <dbReference type="Pfam" id="PF13648"/>
    </source>
</evidence>
<evidence type="ECO:0000313" key="4">
    <source>
        <dbReference type="Proteomes" id="UP000612680"/>
    </source>
</evidence>
<dbReference type="EMBL" id="CP056775">
    <property type="protein sequence ID" value="QRR02692.1"/>
    <property type="molecule type" value="Genomic_DNA"/>
</dbReference>
<organism evidence="3 4">
    <name type="scientific">Dyadobacter sandarakinus</name>
    <dbReference type="NCBI Taxonomy" id="2747268"/>
    <lineage>
        <taxon>Bacteria</taxon>
        <taxon>Pseudomonadati</taxon>
        <taxon>Bacteroidota</taxon>
        <taxon>Cytophagia</taxon>
        <taxon>Cytophagales</taxon>
        <taxon>Spirosomataceae</taxon>
        <taxon>Dyadobacter</taxon>
    </lineage>
</organism>
<gene>
    <name evidence="3" type="ORF">HWI92_18115</name>
</gene>
<name>A0ABX7IAY3_9BACT</name>
<proteinExistence type="predicted"/>
<feature type="signal peptide" evidence="1">
    <location>
        <begin position="1"/>
        <end position="27"/>
    </location>
</feature>
<dbReference type="PROSITE" id="PS51257">
    <property type="entry name" value="PROKAR_LIPOPROTEIN"/>
    <property type="match status" value="1"/>
</dbReference>
<accession>A0ABX7IAY3</accession>
<reference evidence="3 4" key="1">
    <citation type="submission" date="2020-06" db="EMBL/GenBank/DDBJ databases">
        <title>Dyadobacter sandarakinus sp. nov., isolated from the soil of the Arctic Yellow River Station.</title>
        <authorList>
            <person name="Zhang Y."/>
            <person name="Peng F."/>
        </authorList>
    </citation>
    <scope>NUCLEOTIDE SEQUENCE [LARGE SCALE GENOMIC DNA]</scope>
    <source>
        <strain evidence="3 4">Q3-56</strain>
    </source>
</reference>
<protein>
    <submittedName>
        <fullName evidence="3">Lipocalin family protein</fullName>
    </submittedName>
</protein>
<keyword evidence="4" id="KW-1185">Reference proteome</keyword>
<feature type="chain" id="PRO_5045698220" evidence="1">
    <location>
        <begin position="28"/>
        <end position="163"/>
    </location>
</feature>
<dbReference type="RefSeq" id="WP_204657894.1">
    <property type="nucleotide sequence ID" value="NZ_CP056775.1"/>
</dbReference>
<evidence type="ECO:0000256" key="1">
    <source>
        <dbReference type="SAM" id="SignalP"/>
    </source>
</evidence>
<keyword evidence="1" id="KW-0732">Signal</keyword>
<dbReference type="Proteomes" id="UP000612680">
    <property type="component" value="Chromosome"/>
</dbReference>
<dbReference type="Pfam" id="PF13648">
    <property type="entry name" value="Lipocalin_4"/>
    <property type="match status" value="1"/>
</dbReference>
<evidence type="ECO:0000313" key="3">
    <source>
        <dbReference type="EMBL" id="QRR02692.1"/>
    </source>
</evidence>